<comment type="function">
    <text evidence="5">Plays a role in cell envelope biogenesis, maintenance of cell envelope integrity and membrane homeostasis.</text>
</comment>
<keyword evidence="2 5" id="KW-0812">Transmembrane</keyword>
<dbReference type="EMBL" id="JAAQPH010000003">
    <property type="protein sequence ID" value="NIA68090.1"/>
    <property type="molecule type" value="Genomic_DNA"/>
</dbReference>
<keyword evidence="3 5" id="KW-1133">Transmembrane helix</keyword>
<protein>
    <recommendedName>
        <fullName evidence="5">Inner membrane-spanning protein YciB</fullName>
    </recommendedName>
</protein>
<evidence type="ECO:0000256" key="5">
    <source>
        <dbReference type="HAMAP-Rule" id="MF_00189"/>
    </source>
</evidence>
<keyword evidence="5" id="KW-0997">Cell inner membrane</keyword>
<sequence length="189" mass="21001">MKAPAPAWLRPAVDYGPLAAFFAVYWLNGLMAATLAIMIATAAALALSFVIERRIPPMPLLTAMVVGVFGGLTLWLEDETFFKMKPTIVQVLFAAVLFGGLFFKRPLLKPLLASAWPLDDAGWIKLSSRFAWFFVAMAVLNEVVWRTQSTDFWVTFKVFGILGLTFIFVASQVYFMRAHMAPVEEDLGG</sequence>
<reference evidence="6" key="1">
    <citation type="submission" date="2020-03" db="EMBL/GenBank/DDBJ databases">
        <title>Genome of Pelagibius litoralis DSM 21314T.</title>
        <authorList>
            <person name="Wang G."/>
        </authorList>
    </citation>
    <scope>NUCLEOTIDE SEQUENCE</scope>
    <source>
        <strain evidence="6">DSM 21314</strain>
    </source>
</reference>
<comment type="caution">
    <text evidence="5">Lacks conserved residue(s) required for the propagation of feature annotation.</text>
</comment>
<name>A0A967EX75_9PROT</name>
<evidence type="ECO:0000256" key="3">
    <source>
        <dbReference type="ARBA" id="ARBA00022989"/>
    </source>
</evidence>
<keyword evidence="4 5" id="KW-0472">Membrane</keyword>
<dbReference type="PANTHER" id="PTHR36917:SF1">
    <property type="entry name" value="INNER MEMBRANE-SPANNING PROTEIN YCIB"/>
    <property type="match status" value="1"/>
</dbReference>
<dbReference type="GO" id="GO:0005886">
    <property type="term" value="C:plasma membrane"/>
    <property type="evidence" value="ECO:0007669"/>
    <property type="project" value="UniProtKB-SubCell"/>
</dbReference>
<dbReference type="Proteomes" id="UP000761264">
    <property type="component" value="Unassembled WGS sequence"/>
</dbReference>
<dbReference type="NCBIfam" id="NF001323">
    <property type="entry name" value="PRK00259.1-1"/>
    <property type="match status" value="1"/>
</dbReference>
<evidence type="ECO:0000313" key="6">
    <source>
        <dbReference type="EMBL" id="NIA68090.1"/>
    </source>
</evidence>
<dbReference type="PANTHER" id="PTHR36917">
    <property type="entry name" value="INTRACELLULAR SEPTATION PROTEIN A-RELATED"/>
    <property type="match status" value="1"/>
</dbReference>
<dbReference type="Pfam" id="PF04279">
    <property type="entry name" value="IspA"/>
    <property type="match status" value="1"/>
</dbReference>
<dbReference type="InterPro" id="IPR006008">
    <property type="entry name" value="YciB"/>
</dbReference>
<evidence type="ECO:0000256" key="1">
    <source>
        <dbReference type="ARBA" id="ARBA00022475"/>
    </source>
</evidence>
<dbReference type="RefSeq" id="WP_167222286.1">
    <property type="nucleotide sequence ID" value="NZ_JAAQPH010000003.1"/>
</dbReference>
<comment type="similarity">
    <text evidence="5">Belongs to the YciB family.</text>
</comment>
<gene>
    <name evidence="5" type="primary">yciB</name>
    <name evidence="6" type="ORF">HBA54_05755</name>
</gene>
<feature type="transmembrane region" description="Helical" evidence="5">
    <location>
        <begin position="152"/>
        <end position="175"/>
    </location>
</feature>
<dbReference type="AlphaFoldDB" id="A0A967EX75"/>
<dbReference type="HAMAP" id="MF_00189">
    <property type="entry name" value="YciB"/>
    <property type="match status" value="1"/>
</dbReference>
<organism evidence="6 7">
    <name type="scientific">Pelagibius litoralis</name>
    <dbReference type="NCBI Taxonomy" id="374515"/>
    <lineage>
        <taxon>Bacteria</taxon>
        <taxon>Pseudomonadati</taxon>
        <taxon>Pseudomonadota</taxon>
        <taxon>Alphaproteobacteria</taxon>
        <taxon>Rhodospirillales</taxon>
        <taxon>Rhodovibrionaceae</taxon>
        <taxon>Pelagibius</taxon>
    </lineage>
</organism>
<proteinExistence type="inferred from homology"/>
<keyword evidence="1 5" id="KW-1003">Cell membrane</keyword>
<feature type="transmembrane region" description="Helical" evidence="5">
    <location>
        <begin position="20"/>
        <end position="51"/>
    </location>
</feature>
<comment type="subcellular location">
    <subcellularLocation>
        <location evidence="5">Cell inner membrane</location>
        <topology evidence="5">Multi-pass membrane protein</topology>
    </subcellularLocation>
</comment>
<feature type="transmembrane region" description="Helical" evidence="5">
    <location>
        <begin position="88"/>
        <end position="108"/>
    </location>
</feature>
<dbReference type="NCBIfam" id="TIGR00997">
    <property type="entry name" value="ispZ"/>
    <property type="match status" value="1"/>
</dbReference>
<evidence type="ECO:0000256" key="2">
    <source>
        <dbReference type="ARBA" id="ARBA00022692"/>
    </source>
</evidence>
<evidence type="ECO:0000313" key="7">
    <source>
        <dbReference type="Proteomes" id="UP000761264"/>
    </source>
</evidence>
<accession>A0A967EX75</accession>
<keyword evidence="7" id="KW-1185">Reference proteome</keyword>
<evidence type="ECO:0000256" key="4">
    <source>
        <dbReference type="ARBA" id="ARBA00023136"/>
    </source>
</evidence>
<comment type="caution">
    <text evidence="6">The sequence shown here is derived from an EMBL/GenBank/DDBJ whole genome shotgun (WGS) entry which is preliminary data.</text>
</comment>
<feature type="transmembrane region" description="Helical" evidence="5">
    <location>
        <begin position="58"/>
        <end position="76"/>
    </location>
</feature>